<organism evidence="1 2">
    <name type="scientific">Pseudidiomarina salinarum</name>
    <dbReference type="NCBI Taxonomy" id="435908"/>
    <lineage>
        <taxon>Bacteria</taxon>
        <taxon>Pseudomonadati</taxon>
        <taxon>Pseudomonadota</taxon>
        <taxon>Gammaproteobacteria</taxon>
        <taxon>Alteromonadales</taxon>
        <taxon>Idiomarinaceae</taxon>
        <taxon>Pseudidiomarina</taxon>
    </lineage>
</organism>
<protein>
    <recommendedName>
        <fullName evidence="3">DNA polymerase III subunit chi</fullName>
    </recommendedName>
</protein>
<accession>A0A094JCF0</accession>
<dbReference type="Gene3D" id="3.40.50.10110">
    <property type="entry name" value="DNA polymerase III subunit chi"/>
    <property type="match status" value="1"/>
</dbReference>
<name>A0A094JCF0_9GAMM</name>
<dbReference type="STRING" id="435908.IDSA_10845"/>
<sequence length="151" mass="17322">MAQGIFYVLDGLDDDQQLSLFCDQIAQRWREQRSVRVWCRDQLQAEQLDEALWQQPVDAFVPHNIYGEGPPQGAPVEICWAGNDAPARRTAVVVNLMDELPPLQGVRLIIDRVPSAETERQQARERYKSYRSQRIELQTINAAELTSNSEK</sequence>
<dbReference type="Proteomes" id="UP000054363">
    <property type="component" value="Unassembled WGS sequence"/>
</dbReference>
<gene>
    <name evidence="1" type="ORF">IDSA_10845</name>
</gene>
<evidence type="ECO:0000313" key="2">
    <source>
        <dbReference type="Proteomes" id="UP000054363"/>
    </source>
</evidence>
<reference evidence="1 2" key="1">
    <citation type="submission" date="2014-06" db="EMBL/GenBank/DDBJ databases">
        <title>The draft genome sequence of Idiomarina salinarum ISL-52.</title>
        <authorList>
            <person name="Du J."/>
            <person name="Shao Z."/>
        </authorList>
    </citation>
    <scope>NUCLEOTIDE SEQUENCE [LARGE SCALE GENOMIC DNA]</scope>
    <source>
        <strain evidence="1 2">ISL-52</strain>
    </source>
</reference>
<dbReference type="GO" id="GO:0003677">
    <property type="term" value="F:DNA binding"/>
    <property type="evidence" value="ECO:0007669"/>
    <property type="project" value="InterPro"/>
</dbReference>
<dbReference type="SUPFAM" id="SSF102400">
    <property type="entry name" value="DNA polymerase III chi subunit"/>
    <property type="match status" value="1"/>
</dbReference>
<dbReference type="InterPro" id="IPR007459">
    <property type="entry name" value="DNA_pol3_chi"/>
</dbReference>
<dbReference type="InterPro" id="IPR036768">
    <property type="entry name" value="PolIII_chi_sf"/>
</dbReference>
<dbReference type="Pfam" id="PF04364">
    <property type="entry name" value="DNA_pol3_chi"/>
    <property type="match status" value="1"/>
</dbReference>
<proteinExistence type="predicted"/>
<keyword evidence="2" id="KW-1185">Reference proteome</keyword>
<dbReference type="eggNOG" id="COG2927">
    <property type="taxonomic scope" value="Bacteria"/>
</dbReference>
<dbReference type="GO" id="GO:0006260">
    <property type="term" value="P:DNA replication"/>
    <property type="evidence" value="ECO:0007669"/>
    <property type="project" value="InterPro"/>
</dbReference>
<dbReference type="RefSeq" id="WP_034776634.1">
    <property type="nucleotide sequence ID" value="NZ_JPER01000006.1"/>
</dbReference>
<dbReference type="PANTHER" id="PTHR38767">
    <property type="entry name" value="DNA POLYMERASE III SUBUNIT CHI"/>
    <property type="match status" value="1"/>
</dbReference>
<evidence type="ECO:0000313" key="1">
    <source>
        <dbReference type="EMBL" id="KFZ30246.1"/>
    </source>
</evidence>
<dbReference type="EMBL" id="JPER01000006">
    <property type="protein sequence ID" value="KFZ30246.1"/>
    <property type="molecule type" value="Genomic_DNA"/>
</dbReference>
<dbReference type="GO" id="GO:0003887">
    <property type="term" value="F:DNA-directed DNA polymerase activity"/>
    <property type="evidence" value="ECO:0007669"/>
    <property type="project" value="InterPro"/>
</dbReference>
<dbReference type="OrthoDB" id="5297568at2"/>
<evidence type="ECO:0008006" key="3">
    <source>
        <dbReference type="Google" id="ProtNLM"/>
    </source>
</evidence>
<dbReference type="PANTHER" id="PTHR38767:SF1">
    <property type="entry name" value="DNA POLYMERASE III SUBUNIT CHI"/>
    <property type="match status" value="1"/>
</dbReference>
<dbReference type="AlphaFoldDB" id="A0A094JCF0"/>
<dbReference type="GO" id="GO:0032298">
    <property type="term" value="P:positive regulation of DNA-templated DNA replication initiation"/>
    <property type="evidence" value="ECO:0007669"/>
    <property type="project" value="TreeGrafter"/>
</dbReference>
<comment type="caution">
    <text evidence="1">The sequence shown here is derived from an EMBL/GenBank/DDBJ whole genome shotgun (WGS) entry which is preliminary data.</text>
</comment>